<keyword evidence="8" id="KW-1133">Transmembrane helix</keyword>
<keyword evidence="4" id="KW-0391">Immunity</keyword>
<keyword evidence="7" id="KW-0325">Glycoprotein</keyword>
<organism evidence="10 11">
    <name type="scientific">Cyprinodon variegatus</name>
    <name type="common">Sheepshead minnow</name>
    <dbReference type="NCBI Taxonomy" id="28743"/>
    <lineage>
        <taxon>Eukaryota</taxon>
        <taxon>Metazoa</taxon>
        <taxon>Chordata</taxon>
        <taxon>Craniata</taxon>
        <taxon>Vertebrata</taxon>
        <taxon>Euteleostomi</taxon>
        <taxon>Actinopterygii</taxon>
        <taxon>Neopterygii</taxon>
        <taxon>Teleostei</taxon>
        <taxon>Neoteleostei</taxon>
        <taxon>Acanthomorphata</taxon>
        <taxon>Ovalentaria</taxon>
        <taxon>Atherinomorphae</taxon>
        <taxon>Cyprinodontiformes</taxon>
        <taxon>Cyprinodontidae</taxon>
        <taxon>Cyprinodon</taxon>
    </lineage>
</organism>
<evidence type="ECO:0000313" key="10">
    <source>
        <dbReference type="Ensembl" id="ENSCVAP00000016760.1"/>
    </source>
</evidence>
<proteinExistence type="predicted"/>
<dbReference type="PROSITE" id="PS50835">
    <property type="entry name" value="IG_LIKE"/>
    <property type="match status" value="1"/>
</dbReference>
<dbReference type="InterPro" id="IPR013106">
    <property type="entry name" value="Ig_V-set"/>
</dbReference>
<dbReference type="SMART" id="SM00409">
    <property type="entry name" value="IG"/>
    <property type="match status" value="1"/>
</dbReference>
<dbReference type="Gene3D" id="2.60.40.10">
    <property type="entry name" value="Immunoglobulins"/>
    <property type="match status" value="1"/>
</dbReference>
<evidence type="ECO:0000256" key="4">
    <source>
        <dbReference type="ARBA" id="ARBA00022859"/>
    </source>
</evidence>
<feature type="transmembrane region" description="Helical" evidence="8">
    <location>
        <begin position="125"/>
        <end position="149"/>
    </location>
</feature>
<dbReference type="GO" id="GO:0002376">
    <property type="term" value="P:immune system process"/>
    <property type="evidence" value="ECO:0007669"/>
    <property type="project" value="UniProtKB-KW"/>
</dbReference>
<evidence type="ECO:0000256" key="5">
    <source>
        <dbReference type="ARBA" id="ARBA00023136"/>
    </source>
</evidence>
<dbReference type="InterPro" id="IPR007110">
    <property type="entry name" value="Ig-like_dom"/>
</dbReference>
<keyword evidence="3" id="KW-0732">Signal</keyword>
<sequence length="177" mass="20476">MCGIFPVCSEEFKFEVKTVTAGQNVTLTCPRQTSAQYRENLYWIRLVSGNLPEFLGVLFKFMDVSKIPRIQTKQNGQQFLLHINEAQQKDTGLYYCLKVSGPELIFMNGTFVKIEGEYNKCFITAYSYILVSILLVMRGKSLIFIFFYFQDRNQGNLNPAQEEMVVTNVIYTDVKRN</sequence>
<dbReference type="InterPro" id="IPR013783">
    <property type="entry name" value="Ig-like_fold"/>
</dbReference>
<dbReference type="GO" id="GO:0005886">
    <property type="term" value="C:plasma membrane"/>
    <property type="evidence" value="ECO:0007669"/>
    <property type="project" value="UniProtKB-SubCell"/>
</dbReference>
<evidence type="ECO:0000256" key="1">
    <source>
        <dbReference type="ARBA" id="ARBA00004236"/>
    </source>
</evidence>
<evidence type="ECO:0000256" key="7">
    <source>
        <dbReference type="ARBA" id="ARBA00023180"/>
    </source>
</evidence>
<dbReference type="Proteomes" id="UP000265020">
    <property type="component" value="Unassembled WGS sequence"/>
</dbReference>
<evidence type="ECO:0000259" key="9">
    <source>
        <dbReference type="PROSITE" id="PS50835"/>
    </source>
</evidence>
<dbReference type="Pfam" id="PF07686">
    <property type="entry name" value="V-set"/>
    <property type="match status" value="1"/>
</dbReference>
<dbReference type="PANTHER" id="PTHR19433:SF111">
    <property type="entry name" value="T CELL RECEPTOR ALPHA VARIABLE 4"/>
    <property type="match status" value="1"/>
</dbReference>
<keyword evidence="5 8" id="KW-0472">Membrane</keyword>
<dbReference type="GeneTree" id="ENSGT01110000267649"/>
<evidence type="ECO:0000256" key="2">
    <source>
        <dbReference type="ARBA" id="ARBA00022475"/>
    </source>
</evidence>
<dbReference type="InterPro" id="IPR036179">
    <property type="entry name" value="Ig-like_dom_sf"/>
</dbReference>
<accession>A0A3Q2G361</accession>
<keyword evidence="6" id="KW-1015">Disulfide bond</keyword>
<dbReference type="SUPFAM" id="SSF48726">
    <property type="entry name" value="Immunoglobulin"/>
    <property type="match status" value="1"/>
</dbReference>
<feature type="domain" description="Ig-like" evidence="9">
    <location>
        <begin position="6"/>
        <end position="96"/>
    </location>
</feature>
<reference evidence="10" key="1">
    <citation type="submission" date="2025-08" db="UniProtKB">
        <authorList>
            <consortium name="Ensembl"/>
        </authorList>
    </citation>
    <scope>IDENTIFICATION</scope>
</reference>
<protein>
    <recommendedName>
        <fullName evidence="9">Ig-like domain-containing protein</fullName>
    </recommendedName>
</protein>
<evidence type="ECO:0000256" key="8">
    <source>
        <dbReference type="SAM" id="Phobius"/>
    </source>
</evidence>
<reference evidence="10" key="2">
    <citation type="submission" date="2025-09" db="UniProtKB">
        <authorList>
            <consortium name="Ensembl"/>
        </authorList>
    </citation>
    <scope>IDENTIFICATION</scope>
</reference>
<dbReference type="SMART" id="SM00406">
    <property type="entry name" value="IGv"/>
    <property type="match status" value="1"/>
</dbReference>
<evidence type="ECO:0000256" key="3">
    <source>
        <dbReference type="ARBA" id="ARBA00022729"/>
    </source>
</evidence>
<dbReference type="CDD" id="cd00099">
    <property type="entry name" value="IgV"/>
    <property type="match status" value="1"/>
</dbReference>
<dbReference type="Ensembl" id="ENSCVAT00000025236.1">
    <property type="protein sequence ID" value="ENSCVAP00000016760.1"/>
    <property type="gene ID" value="ENSCVAG00000019757.1"/>
</dbReference>
<keyword evidence="8" id="KW-0812">Transmembrane</keyword>
<evidence type="ECO:0000313" key="11">
    <source>
        <dbReference type="Proteomes" id="UP000265020"/>
    </source>
</evidence>
<evidence type="ECO:0000256" key="6">
    <source>
        <dbReference type="ARBA" id="ARBA00023157"/>
    </source>
</evidence>
<dbReference type="AlphaFoldDB" id="A0A3Q2G361"/>
<keyword evidence="11" id="KW-1185">Reference proteome</keyword>
<name>A0A3Q2G361_CYPVA</name>
<comment type="subcellular location">
    <subcellularLocation>
        <location evidence="1">Cell membrane</location>
    </subcellularLocation>
</comment>
<keyword evidence="2" id="KW-1003">Cell membrane</keyword>
<dbReference type="PANTHER" id="PTHR19433">
    <property type="entry name" value="T-CELL RECEPTOR ALPHA CHAIN V REGION-RELATED"/>
    <property type="match status" value="1"/>
</dbReference>
<dbReference type="InterPro" id="IPR052051">
    <property type="entry name" value="TCR_complex_component"/>
</dbReference>
<dbReference type="InterPro" id="IPR003599">
    <property type="entry name" value="Ig_sub"/>
</dbReference>
<dbReference type="OMA" id="RENLYWI"/>
<dbReference type="GO" id="GO:0009617">
    <property type="term" value="P:response to bacterium"/>
    <property type="evidence" value="ECO:0007669"/>
    <property type="project" value="TreeGrafter"/>
</dbReference>
<dbReference type="STRING" id="28743.ENSCVAP00000016760"/>